<keyword evidence="1" id="KW-0812">Transmembrane</keyword>
<gene>
    <name evidence="2" type="ORF">P167DRAFT_221719</name>
</gene>
<reference evidence="2 3" key="1">
    <citation type="journal article" date="2018" name="Nat. Ecol. Evol.">
        <title>Pezizomycetes genomes reveal the molecular basis of ectomycorrhizal truffle lifestyle.</title>
        <authorList>
            <person name="Murat C."/>
            <person name="Payen T."/>
            <person name="Noel B."/>
            <person name="Kuo A."/>
            <person name="Morin E."/>
            <person name="Chen J."/>
            <person name="Kohler A."/>
            <person name="Krizsan K."/>
            <person name="Balestrini R."/>
            <person name="Da Silva C."/>
            <person name="Montanini B."/>
            <person name="Hainaut M."/>
            <person name="Levati E."/>
            <person name="Barry K.W."/>
            <person name="Belfiori B."/>
            <person name="Cichocki N."/>
            <person name="Clum A."/>
            <person name="Dockter R.B."/>
            <person name="Fauchery L."/>
            <person name="Guy J."/>
            <person name="Iotti M."/>
            <person name="Le Tacon F."/>
            <person name="Lindquist E.A."/>
            <person name="Lipzen A."/>
            <person name="Malagnac F."/>
            <person name="Mello A."/>
            <person name="Molinier V."/>
            <person name="Miyauchi S."/>
            <person name="Poulain J."/>
            <person name="Riccioni C."/>
            <person name="Rubini A."/>
            <person name="Sitrit Y."/>
            <person name="Splivallo R."/>
            <person name="Traeger S."/>
            <person name="Wang M."/>
            <person name="Zifcakova L."/>
            <person name="Wipf D."/>
            <person name="Zambonelli A."/>
            <person name="Paolocci F."/>
            <person name="Nowrousian M."/>
            <person name="Ottonello S."/>
            <person name="Baldrian P."/>
            <person name="Spatafora J.W."/>
            <person name="Henrissat B."/>
            <person name="Nagy L.G."/>
            <person name="Aury J.M."/>
            <person name="Wincker P."/>
            <person name="Grigoriev I.V."/>
            <person name="Bonfante P."/>
            <person name="Martin F.M."/>
        </authorList>
    </citation>
    <scope>NUCLEOTIDE SEQUENCE [LARGE SCALE GENOMIC DNA]</scope>
    <source>
        <strain evidence="2 3">CCBAS932</strain>
    </source>
</reference>
<dbReference type="InParanoid" id="A0A3N4KLB5"/>
<evidence type="ECO:0000256" key="1">
    <source>
        <dbReference type="SAM" id="Phobius"/>
    </source>
</evidence>
<dbReference type="EMBL" id="ML119136">
    <property type="protein sequence ID" value="RPB11356.1"/>
    <property type="molecule type" value="Genomic_DNA"/>
</dbReference>
<feature type="transmembrane region" description="Helical" evidence="1">
    <location>
        <begin position="69"/>
        <end position="92"/>
    </location>
</feature>
<protein>
    <submittedName>
        <fullName evidence="2">Uncharacterized protein</fullName>
    </submittedName>
</protein>
<feature type="transmembrane region" description="Helical" evidence="1">
    <location>
        <begin position="129"/>
        <end position="151"/>
    </location>
</feature>
<keyword evidence="3" id="KW-1185">Reference proteome</keyword>
<sequence>MDFGARELKGVSFILSCFISRILFSLFFTFGVGGLFLGGFYVWFVFCFGFFGGAVTSVRLVLAIGRANLYSLLLISCLSFCHLDFQIGYISVYTASSAGILVGEGRVQVSAKFYIWVEAFSEETSLTTVLIFIFYFLFSSCAWMAFDFVALRF</sequence>
<accession>A0A3N4KLB5</accession>
<evidence type="ECO:0000313" key="2">
    <source>
        <dbReference type="EMBL" id="RPB11356.1"/>
    </source>
</evidence>
<dbReference type="AlphaFoldDB" id="A0A3N4KLB5"/>
<keyword evidence="1" id="KW-1133">Transmembrane helix</keyword>
<feature type="transmembrane region" description="Helical" evidence="1">
    <location>
        <begin position="12"/>
        <end position="34"/>
    </location>
</feature>
<feature type="transmembrane region" description="Helical" evidence="1">
    <location>
        <begin position="40"/>
        <end position="62"/>
    </location>
</feature>
<name>A0A3N4KLB5_9PEZI</name>
<evidence type="ECO:0000313" key="3">
    <source>
        <dbReference type="Proteomes" id="UP000277580"/>
    </source>
</evidence>
<proteinExistence type="predicted"/>
<dbReference type="Proteomes" id="UP000277580">
    <property type="component" value="Unassembled WGS sequence"/>
</dbReference>
<keyword evidence="1" id="KW-0472">Membrane</keyword>
<organism evidence="2 3">
    <name type="scientific">Morchella conica CCBAS932</name>
    <dbReference type="NCBI Taxonomy" id="1392247"/>
    <lineage>
        <taxon>Eukaryota</taxon>
        <taxon>Fungi</taxon>
        <taxon>Dikarya</taxon>
        <taxon>Ascomycota</taxon>
        <taxon>Pezizomycotina</taxon>
        <taxon>Pezizomycetes</taxon>
        <taxon>Pezizales</taxon>
        <taxon>Morchellaceae</taxon>
        <taxon>Morchella</taxon>
    </lineage>
</organism>